<dbReference type="Pfam" id="PF24681">
    <property type="entry name" value="Kelch_KLHDC2_KLHL20_DRC7"/>
    <property type="match status" value="1"/>
</dbReference>
<dbReference type="OrthoDB" id="432528at2759"/>
<accession>A0A2Z6S8S9</accession>
<evidence type="ECO:0000256" key="2">
    <source>
        <dbReference type="ARBA" id="ARBA00022737"/>
    </source>
</evidence>
<keyword evidence="6" id="KW-1185">Reference proteome</keyword>
<dbReference type="Proteomes" id="UP000247702">
    <property type="component" value="Unassembled WGS sequence"/>
</dbReference>
<reference evidence="5" key="2">
    <citation type="submission" date="2019-10" db="EMBL/GenBank/DDBJ databases">
        <title>Conservation and host-specific expression of non-tandemly repeated heterogenous ribosome RNA gene in arbuscular mycorrhizal fungi.</title>
        <authorList>
            <person name="Maeda T."/>
            <person name="Kobayashi Y."/>
            <person name="Nakagawa T."/>
            <person name="Ezawa T."/>
            <person name="Yamaguchi K."/>
            <person name="Bino T."/>
            <person name="Nishimoto Y."/>
            <person name="Shigenobu S."/>
            <person name="Kawaguchi M."/>
        </authorList>
    </citation>
    <scope>NUCLEOTIDE SEQUENCE</scope>
    <source>
        <strain evidence="5">HR1</strain>
    </source>
</reference>
<name>A0A2Z6S8S9_9GLOM</name>
<comment type="caution">
    <text evidence="4">The sequence shown here is derived from an EMBL/GenBank/DDBJ whole genome shotgun (WGS) entry which is preliminary data.</text>
</comment>
<dbReference type="PANTHER" id="PTHR46093:SF18">
    <property type="entry name" value="FIBRONECTIN TYPE-III DOMAIN-CONTAINING PROTEIN"/>
    <property type="match status" value="1"/>
</dbReference>
<sequence>MNFINYLYAKKTLLIFNILVLGIFVIKIDSFVGERVGHSTVLIDSKLYFFGGIKIDSYCSDEIFYLDVSKSFDIDSPPWKKLIDYTKIPFASASAAMSLVNINGKSTVYLFGGEMQDINTDKDLSDSNVHTFDPKTFKWETVSVKGVKGNGKIPEKRKNINGVYDDDNGKLYIFSGLSFHKQDIVNEMLIFDTVNSMWSYGSTKNMPIGRIGYSATLLKNGVIAHIGGVLENEKNIRINNIDLYDTTRDTWSLMIANNTSPIDDRSFHSAVLVYNETIIVYGGTKSKTTSKKVNPDVIVLNTQKKPFEWTVPHVTKNINHINSTSGHTANLIGDYMIIAFGNITTASHQHHKEYNSDIYIMDIRNYTWVHKFEPRSNITDLTTTNTTDPTNPTNPTNQIITTKLTAQRLKNASIVFGVSVSIIIILSIIGFLCYKKRKNEKFRSKYLRHVPNE</sequence>
<evidence type="ECO:0000313" key="4">
    <source>
        <dbReference type="EMBL" id="GBC05232.1"/>
    </source>
</evidence>
<keyword evidence="3" id="KW-1133">Transmembrane helix</keyword>
<protein>
    <recommendedName>
        <fullName evidence="7">Galactose oxidase</fullName>
    </recommendedName>
</protein>
<dbReference type="InterPro" id="IPR015915">
    <property type="entry name" value="Kelch-typ_b-propeller"/>
</dbReference>
<reference evidence="4 6" key="1">
    <citation type="submission" date="2017-11" db="EMBL/GenBank/DDBJ databases">
        <title>The genome of Rhizophagus clarus HR1 reveals common genetic basis of auxotrophy among arbuscular mycorrhizal fungi.</title>
        <authorList>
            <person name="Kobayashi Y."/>
        </authorList>
    </citation>
    <scope>NUCLEOTIDE SEQUENCE [LARGE SCALE GENOMIC DNA]</scope>
    <source>
        <strain evidence="4 6">HR1</strain>
    </source>
</reference>
<evidence type="ECO:0000313" key="6">
    <source>
        <dbReference type="Proteomes" id="UP000247702"/>
    </source>
</evidence>
<proteinExistence type="predicted"/>
<dbReference type="Proteomes" id="UP000615446">
    <property type="component" value="Unassembled WGS sequence"/>
</dbReference>
<keyword evidence="1" id="KW-0880">Kelch repeat</keyword>
<organism evidence="4 6">
    <name type="scientific">Rhizophagus clarus</name>
    <dbReference type="NCBI Taxonomy" id="94130"/>
    <lineage>
        <taxon>Eukaryota</taxon>
        <taxon>Fungi</taxon>
        <taxon>Fungi incertae sedis</taxon>
        <taxon>Mucoromycota</taxon>
        <taxon>Glomeromycotina</taxon>
        <taxon>Glomeromycetes</taxon>
        <taxon>Glomerales</taxon>
        <taxon>Glomeraceae</taxon>
        <taxon>Rhizophagus</taxon>
    </lineage>
</organism>
<keyword evidence="3" id="KW-0812">Transmembrane</keyword>
<evidence type="ECO:0000313" key="5">
    <source>
        <dbReference type="EMBL" id="GES90124.1"/>
    </source>
</evidence>
<feature type="transmembrane region" description="Helical" evidence="3">
    <location>
        <begin position="12"/>
        <end position="32"/>
    </location>
</feature>
<dbReference type="AlphaFoldDB" id="A0A2Z6S8S9"/>
<dbReference type="EMBL" id="BEXD01003995">
    <property type="protein sequence ID" value="GBC05232.1"/>
    <property type="molecule type" value="Genomic_DNA"/>
</dbReference>
<evidence type="ECO:0000256" key="1">
    <source>
        <dbReference type="ARBA" id="ARBA00022441"/>
    </source>
</evidence>
<keyword evidence="2" id="KW-0677">Repeat</keyword>
<dbReference type="EMBL" id="BLAL01000193">
    <property type="protein sequence ID" value="GES90124.1"/>
    <property type="molecule type" value="Genomic_DNA"/>
</dbReference>
<dbReference type="SUPFAM" id="SSF117281">
    <property type="entry name" value="Kelch motif"/>
    <property type="match status" value="1"/>
</dbReference>
<dbReference type="Gene3D" id="2.120.10.80">
    <property type="entry name" value="Kelch-type beta propeller"/>
    <property type="match status" value="2"/>
</dbReference>
<dbReference type="PANTHER" id="PTHR46093">
    <property type="entry name" value="ACYL-COA-BINDING DOMAIN-CONTAINING PROTEIN 5"/>
    <property type="match status" value="1"/>
</dbReference>
<feature type="transmembrane region" description="Helical" evidence="3">
    <location>
        <begin position="414"/>
        <end position="434"/>
    </location>
</feature>
<keyword evidence="3" id="KW-0472">Membrane</keyword>
<evidence type="ECO:0000256" key="3">
    <source>
        <dbReference type="SAM" id="Phobius"/>
    </source>
</evidence>
<evidence type="ECO:0008006" key="7">
    <source>
        <dbReference type="Google" id="ProtNLM"/>
    </source>
</evidence>
<gene>
    <name evidence="5" type="ORF">RCL2_001699200</name>
    <name evidence="4" type="ORF">RclHR1_06110006</name>
</gene>